<evidence type="ECO:0000256" key="5">
    <source>
        <dbReference type="ARBA" id="ARBA00022840"/>
    </source>
</evidence>
<comment type="catalytic activity">
    <reaction evidence="10">
        <text>ATP + H2O = ADP + phosphate + H(+)</text>
        <dbReference type="Rhea" id="RHEA:13065"/>
        <dbReference type="ChEBI" id="CHEBI:15377"/>
        <dbReference type="ChEBI" id="CHEBI:15378"/>
        <dbReference type="ChEBI" id="CHEBI:30616"/>
        <dbReference type="ChEBI" id="CHEBI:43474"/>
        <dbReference type="ChEBI" id="CHEBI:456216"/>
        <dbReference type="EC" id="5.6.2.4"/>
    </reaction>
</comment>
<dbReference type="PANTHER" id="PTHR11070:SF2">
    <property type="entry name" value="ATP-DEPENDENT DNA HELICASE SRS2"/>
    <property type="match status" value="1"/>
</dbReference>
<evidence type="ECO:0000256" key="4">
    <source>
        <dbReference type="ARBA" id="ARBA00022806"/>
    </source>
</evidence>
<evidence type="ECO:0000256" key="7">
    <source>
        <dbReference type="ARBA" id="ARBA00023235"/>
    </source>
</evidence>
<gene>
    <name evidence="14" type="ORF">B4102_0933</name>
</gene>
<evidence type="ECO:0000256" key="10">
    <source>
        <dbReference type="ARBA" id="ARBA00048988"/>
    </source>
</evidence>
<dbReference type="PATRIC" id="fig|46224.3.peg.2075"/>
<evidence type="ECO:0000256" key="8">
    <source>
        <dbReference type="ARBA" id="ARBA00034617"/>
    </source>
</evidence>
<dbReference type="Gene3D" id="1.10.10.160">
    <property type="match status" value="1"/>
</dbReference>
<dbReference type="RefSeq" id="WP_066235929.1">
    <property type="nucleotide sequence ID" value="NZ_LQYN01000169.1"/>
</dbReference>
<dbReference type="GO" id="GO:0005524">
    <property type="term" value="F:ATP binding"/>
    <property type="evidence" value="ECO:0007669"/>
    <property type="project" value="UniProtKB-UniRule"/>
</dbReference>
<comment type="catalytic activity">
    <reaction evidence="8">
        <text>Couples ATP hydrolysis with the unwinding of duplex DNA by translocating in the 3'-5' direction.</text>
        <dbReference type="EC" id="5.6.2.4"/>
    </reaction>
</comment>
<dbReference type="PROSITE" id="PS51198">
    <property type="entry name" value="UVRD_HELICASE_ATP_BIND"/>
    <property type="match status" value="1"/>
</dbReference>
<dbReference type="CDD" id="cd17932">
    <property type="entry name" value="DEXQc_UvrD"/>
    <property type="match status" value="1"/>
</dbReference>
<dbReference type="GO" id="GO:0005829">
    <property type="term" value="C:cytosol"/>
    <property type="evidence" value="ECO:0007669"/>
    <property type="project" value="TreeGrafter"/>
</dbReference>
<keyword evidence="5 11" id="KW-0067">ATP-binding</keyword>
<keyword evidence="6" id="KW-0238">DNA-binding</keyword>
<dbReference type="EMBL" id="LQYN01000169">
    <property type="protein sequence ID" value="KYC84202.1"/>
    <property type="molecule type" value="Genomic_DNA"/>
</dbReference>
<dbReference type="GO" id="GO:0043138">
    <property type="term" value="F:3'-5' DNA helicase activity"/>
    <property type="evidence" value="ECO:0007669"/>
    <property type="project" value="UniProtKB-EC"/>
</dbReference>
<dbReference type="Proteomes" id="UP000075666">
    <property type="component" value="Unassembled WGS sequence"/>
</dbReference>
<evidence type="ECO:0000256" key="1">
    <source>
        <dbReference type="ARBA" id="ARBA00009922"/>
    </source>
</evidence>
<keyword evidence="3 11" id="KW-0378">Hydrolase</keyword>
<organism evidence="14 15">
    <name type="scientific">Heyndrickxia sporothermodurans</name>
    <dbReference type="NCBI Taxonomy" id="46224"/>
    <lineage>
        <taxon>Bacteria</taxon>
        <taxon>Bacillati</taxon>
        <taxon>Bacillota</taxon>
        <taxon>Bacilli</taxon>
        <taxon>Bacillales</taxon>
        <taxon>Bacillaceae</taxon>
        <taxon>Heyndrickxia</taxon>
    </lineage>
</organism>
<dbReference type="GO" id="GO:0033202">
    <property type="term" value="C:DNA helicase complex"/>
    <property type="evidence" value="ECO:0007669"/>
    <property type="project" value="TreeGrafter"/>
</dbReference>
<comment type="similarity">
    <text evidence="1">Belongs to the helicase family. UvrD subfamily.</text>
</comment>
<evidence type="ECO:0000259" key="13">
    <source>
        <dbReference type="PROSITE" id="PS51217"/>
    </source>
</evidence>
<name>A0A150KJF2_9BACI</name>
<evidence type="ECO:0000256" key="2">
    <source>
        <dbReference type="ARBA" id="ARBA00022741"/>
    </source>
</evidence>
<dbReference type="PROSITE" id="PS51217">
    <property type="entry name" value="UVRD_HELICASE_CTER"/>
    <property type="match status" value="1"/>
</dbReference>
<evidence type="ECO:0000256" key="3">
    <source>
        <dbReference type="ARBA" id="ARBA00022801"/>
    </source>
</evidence>
<dbReference type="Gene3D" id="1.10.486.10">
    <property type="entry name" value="PCRA, domain 4"/>
    <property type="match status" value="1"/>
</dbReference>
<dbReference type="Pfam" id="PF00580">
    <property type="entry name" value="UvrD-helicase"/>
    <property type="match status" value="1"/>
</dbReference>
<keyword evidence="15" id="KW-1185">Reference proteome</keyword>
<dbReference type="STRING" id="46224.B4102_0933"/>
<evidence type="ECO:0000256" key="9">
    <source>
        <dbReference type="ARBA" id="ARBA00034808"/>
    </source>
</evidence>
<comment type="caution">
    <text evidence="14">The sequence shown here is derived from an EMBL/GenBank/DDBJ whole genome shotgun (WGS) entry which is preliminary data.</text>
</comment>
<dbReference type="InterPro" id="IPR014016">
    <property type="entry name" value="UvrD-like_ATP-bd"/>
</dbReference>
<keyword evidence="2 11" id="KW-0547">Nucleotide-binding</keyword>
<dbReference type="GO" id="GO:0016887">
    <property type="term" value="F:ATP hydrolysis activity"/>
    <property type="evidence" value="ECO:0007669"/>
    <property type="project" value="RHEA"/>
</dbReference>
<dbReference type="InterPro" id="IPR027417">
    <property type="entry name" value="P-loop_NTPase"/>
</dbReference>
<feature type="domain" description="UvrD-like helicase ATP-binding" evidence="12">
    <location>
        <begin position="17"/>
        <end position="305"/>
    </location>
</feature>
<dbReference type="PANTHER" id="PTHR11070">
    <property type="entry name" value="UVRD / RECB / PCRA DNA HELICASE FAMILY MEMBER"/>
    <property type="match status" value="1"/>
</dbReference>
<evidence type="ECO:0000313" key="14">
    <source>
        <dbReference type="EMBL" id="KYC84202.1"/>
    </source>
</evidence>
<dbReference type="Pfam" id="PF13361">
    <property type="entry name" value="UvrD_C"/>
    <property type="match status" value="1"/>
</dbReference>
<dbReference type="InterPro" id="IPR000212">
    <property type="entry name" value="DNA_helicase_UvrD/REP"/>
</dbReference>
<dbReference type="AlphaFoldDB" id="A0A150KJF2"/>
<proteinExistence type="inferred from homology"/>
<dbReference type="GO" id="GO:0000725">
    <property type="term" value="P:recombinational repair"/>
    <property type="evidence" value="ECO:0007669"/>
    <property type="project" value="TreeGrafter"/>
</dbReference>
<dbReference type="OrthoDB" id="9810135at2"/>
<dbReference type="EC" id="5.6.2.4" evidence="9"/>
<keyword evidence="7" id="KW-0413">Isomerase</keyword>
<evidence type="ECO:0000313" key="15">
    <source>
        <dbReference type="Proteomes" id="UP000075666"/>
    </source>
</evidence>
<evidence type="ECO:0000256" key="6">
    <source>
        <dbReference type="ARBA" id="ARBA00023125"/>
    </source>
</evidence>
<feature type="binding site" evidence="11">
    <location>
        <begin position="38"/>
        <end position="45"/>
    </location>
    <ligand>
        <name>ATP</name>
        <dbReference type="ChEBI" id="CHEBI:30616"/>
    </ligand>
</feature>
<reference evidence="14 15" key="1">
    <citation type="submission" date="2016-01" db="EMBL/GenBank/DDBJ databases">
        <title>Genome Sequences of Twelve Sporeforming Bacillus Species Isolated from Foods.</title>
        <authorList>
            <person name="Berendsen E.M."/>
            <person name="Wells-Bennik M.H."/>
            <person name="Krawcyk A.O."/>
            <person name="De Jong A."/>
            <person name="Holsappel S."/>
            <person name="Eijlander R.T."/>
            <person name="Kuipers O.P."/>
        </authorList>
    </citation>
    <scope>NUCLEOTIDE SEQUENCE [LARGE SCALE GENOMIC DNA]</scope>
    <source>
        <strain evidence="14 15">B4102</strain>
    </source>
</reference>
<protein>
    <recommendedName>
        <fullName evidence="9">DNA 3'-5' helicase</fullName>
        <ecNumber evidence="9">5.6.2.4</ecNumber>
    </recommendedName>
</protein>
<dbReference type="Gene3D" id="3.40.50.300">
    <property type="entry name" value="P-loop containing nucleotide triphosphate hydrolases"/>
    <property type="match status" value="2"/>
</dbReference>
<feature type="domain" description="UvrD-like helicase C-terminal" evidence="13">
    <location>
        <begin position="306"/>
        <end position="568"/>
    </location>
</feature>
<keyword evidence="4 11" id="KW-0347">Helicase</keyword>
<dbReference type="InterPro" id="IPR014017">
    <property type="entry name" value="DNA_helicase_UvrD-like_C"/>
</dbReference>
<evidence type="ECO:0000256" key="11">
    <source>
        <dbReference type="PROSITE-ProRule" id="PRU00560"/>
    </source>
</evidence>
<accession>A0A150KJF2</accession>
<evidence type="ECO:0000259" key="12">
    <source>
        <dbReference type="PROSITE" id="PS51198"/>
    </source>
</evidence>
<dbReference type="GO" id="GO:0003677">
    <property type="term" value="F:DNA binding"/>
    <property type="evidence" value="ECO:0007669"/>
    <property type="project" value="UniProtKB-KW"/>
</dbReference>
<dbReference type="SUPFAM" id="SSF52540">
    <property type="entry name" value="P-loop containing nucleoside triphosphate hydrolases"/>
    <property type="match status" value="1"/>
</dbReference>
<dbReference type="InterPro" id="IPR013986">
    <property type="entry name" value="DExx_box_DNA_helicase_dom_sf"/>
</dbReference>
<sequence>MSLGEKFFESKQQQLGVSLNDVQKKAVLQTEGPLLLLATPGSGKTTTIIMRIGYIIEEKGVNPARIKAVTFSKASAIDMEERFKRFFPSLPPVHFSTIHSLAFEIVREHFTHQKIAYQLIEGGTTVNQNNRPVNKKMILRELFKQMVGEVITEDQLEELTTYISYIKNKLLPQKKWSTVECTVPQAEQILREYEKVKRTSSNQLLVDYDDMLTIANRVLEEERELLLKYQQRYDYFLTDESQDTSMVQHAIIEKLVQQHKNLCVVADDDQSIYTWRAAEPQYLMDFKKVYPEATILKMEQNYRSSKDIVDAANQFIKRNKHRYDKNMFTDNPAAKPIIVKRHFNDKNQTSYLVKEISTVANYRDVAVLYRNNSSSIPLINLFDRAGIPFYIKDSDNRFFSHWVVEDILNFMRMTFNDKRVDILDKIHMKFNGYITKQQMAELKAVRNNDSVFDNLLQFVQLKEYQVKQLKKCKEIFRDMKGIAPLSAIRYIRYELGYEKALEKMSERLGFNLEYLVGILNTLEEIADTLETMEEFAHRLKYLETLMKNSKRQKNENVVTLSTFHSSKGLEFKRVYMIDLVDGMIPSKAETKSYDEGNHELMEEAVRLFYVGMTRAKQHLELLSYEKKNGSPVKESPFLSNIRQIIAPDKEKAQMKTSSTKSKFLSNPNGIKDRSQLIEGKIIKHRVFGHGEITHIEQGSIEIRFQSSNKKLSLSTCLEMGLLESTD</sequence>